<dbReference type="InterPro" id="IPR001331">
    <property type="entry name" value="GDS_CDC24_CS"/>
</dbReference>
<dbReference type="PROSITE" id="PS00741">
    <property type="entry name" value="DH_1"/>
    <property type="match status" value="1"/>
</dbReference>
<feature type="compositionally biased region" description="Low complexity" evidence="1">
    <location>
        <begin position="1"/>
        <end position="10"/>
    </location>
</feature>
<dbReference type="InterPro" id="IPR001849">
    <property type="entry name" value="PH_domain"/>
</dbReference>
<dbReference type="SMART" id="SM00233">
    <property type="entry name" value="PH"/>
    <property type="match status" value="2"/>
</dbReference>
<feature type="compositionally biased region" description="Low complexity" evidence="1">
    <location>
        <begin position="831"/>
        <end position="850"/>
    </location>
</feature>
<sequence>MTTESILLDSDGGGIGSDNHNKQSKNTISSSTAMESTSISTSSTTTTFSNSTTPFIMNSKLKNSGGDILNNNNNISNDSNNNNNVAVLNNPLIYNIKKSLSTRRMINSLPSSHRQQQLQSPLMSTIKKVDPNLKRFNILKEILSTEQAYNSFLSVLIDVYLTGLRGSSVLSSEDIDTIFSNIEAIKSANDEILYRLKDRLENIEMPTQSTLSSSGSSESPEENNSQIVVVSDIFIELGPFLKIYSIFVNNYYSKAIKFIKNQNSNNKKFKTFLNECKYSQSAKKLDLNDLLIMPIQRLPRYILLLEELTQYTQNSQEKQNLIDAKQIMKEVASYVNQATERKGTMRNDQISLAHIQQLLGPKAANLIQPHRKLVKSGELDRLVVNSEGVPKKRKLIVYLFNDIIIYSVNNKFWRQMQLSEVWIKSRTNESYKSLVTFEIFSPSLSCIFLSDDNNMEWPLLIEDTINSLLENDAAAKEKRLKILENIQEQEDLTFEEKQFFFESLSSLSGNTVNQQSSQQQLHHQKNSALKGKHIRKQKSRANLNGIIESGIVNDRKKQIEQLLIEKRSILEYQGRAGMGADASEGAPSGEHRGDTGNYQDYDDDYDQDDQLLDDLYLKSIEYNEKKNQAAIKKYKTLSTSMPSSISAKSFFKEQPNRLDHIIMLRTNVKKQGYLTKIGHIVKNWKRRWFVMENGYLFYMKHQESNRQLGTIAILGSNIEMICYESRSFHIVTKGRTFMLVADSEDDLRDWLRVIQEFFDERTSNIQRIKSQFLSGANKPLSQSAGELWLSASPKASSSPTSPKHTPFLNSSLDGSNTSLLANSRSLRNQITTNSSTTTSNFNTNSGNSDSSVLSAADILRRCTILNNDNNNNNNHFEGGKDQQQIIESEYEDSGSDITISSDDEDLDDYEDSTTTESEDEN</sequence>
<feature type="region of interest" description="Disordered" evidence="1">
    <location>
        <begin position="791"/>
        <end position="812"/>
    </location>
</feature>
<feature type="region of interest" description="Disordered" evidence="1">
    <location>
        <begin position="828"/>
        <end position="850"/>
    </location>
</feature>
<evidence type="ECO:0000313" key="4">
    <source>
        <dbReference type="EMBL" id="EFA85018.1"/>
    </source>
</evidence>
<dbReference type="PANTHER" id="PTHR12673">
    <property type="entry name" value="FACIOGENITAL DYSPLASIA PROTEIN"/>
    <property type="match status" value="1"/>
</dbReference>
<evidence type="ECO:0000259" key="3">
    <source>
        <dbReference type="PROSITE" id="PS50010"/>
    </source>
</evidence>
<dbReference type="PROSITE" id="PS50010">
    <property type="entry name" value="DH_2"/>
    <property type="match status" value="1"/>
</dbReference>
<dbReference type="InParanoid" id="D3B144"/>
<feature type="region of interest" description="Disordered" evidence="1">
    <location>
        <begin position="1"/>
        <end position="54"/>
    </location>
</feature>
<dbReference type="Pfam" id="PF00169">
    <property type="entry name" value="PH"/>
    <property type="match status" value="1"/>
</dbReference>
<feature type="domain" description="PH" evidence="2">
    <location>
        <begin position="667"/>
        <end position="759"/>
    </location>
</feature>
<dbReference type="GO" id="GO:0005085">
    <property type="term" value="F:guanyl-nucleotide exchange factor activity"/>
    <property type="evidence" value="ECO:0007669"/>
    <property type="project" value="InterPro"/>
</dbReference>
<dbReference type="SMART" id="SM00325">
    <property type="entry name" value="RhoGEF"/>
    <property type="match status" value="1"/>
</dbReference>
<evidence type="ECO:0000313" key="5">
    <source>
        <dbReference type="Proteomes" id="UP000001396"/>
    </source>
</evidence>
<dbReference type="Gene3D" id="1.20.900.10">
    <property type="entry name" value="Dbl homology (DH) domain"/>
    <property type="match status" value="1"/>
</dbReference>
<dbReference type="InterPro" id="IPR035899">
    <property type="entry name" value="DBL_dom_sf"/>
</dbReference>
<proteinExistence type="predicted"/>
<dbReference type="Gene3D" id="2.30.29.30">
    <property type="entry name" value="Pleckstrin-homology domain (PH domain)/Phosphotyrosine-binding domain (PTB)"/>
    <property type="match status" value="2"/>
</dbReference>
<dbReference type="GO" id="GO:0005737">
    <property type="term" value="C:cytoplasm"/>
    <property type="evidence" value="ECO:0007669"/>
    <property type="project" value="TreeGrafter"/>
</dbReference>
<reference evidence="4 5" key="1">
    <citation type="journal article" date="2011" name="Genome Res.">
        <title>Phylogeny-wide analysis of social amoeba genomes highlights ancient origins for complex intercellular communication.</title>
        <authorList>
            <person name="Heidel A.J."/>
            <person name="Lawal H.M."/>
            <person name="Felder M."/>
            <person name="Schilde C."/>
            <person name="Helps N.R."/>
            <person name="Tunggal B."/>
            <person name="Rivero F."/>
            <person name="John U."/>
            <person name="Schleicher M."/>
            <person name="Eichinger L."/>
            <person name="Platzer M."/>
            <person name="Noegel A.A."/>
            <person name="Schaap P."/>
            <person name="Gloeckner G."/>
        </authorList>
    </citation>
    <scope>NUCLEOTIDE SEQUENCE [LARGE SCALE GENOMIC DNA]</scope>
    <source>
        <strain evidence="5">ATCC 26659 / Pp 5 / PN500</strain>
    </source>
</reference>
<dbReference type="EMBL" id="ADBJ01000008">
    <property type="protein sequence ID" value="EFA85018.1"/>
    <property type="molecule type" value="Genomic_DNA"/>
</dbReference>
<dbReference type="CDD" id="cd00160">
    <property type="entry name" value="RhoGEF"/>
    <property type="match status" value="1"/>
</dbReference>
<dbReference type="Proteomes" id="UP000001396">
    <property type="component" value="Unassembled WGS sequence"/>
</dbReference>
<feature type="compositionally biased region" description="Acidic residues" evidence="1">
    <location>
        <begin position="901"/>
        <end position="921"/>
    </location>
</feature>
<dbReference type="InterPro" id="IPR011993">
    <property type="entry name" value="PH-like_dom_sf"/>
</dbReference>
<dbReference type="GO" id="GO:0035556">
    <property type="term" value="P:intracellular signal transduction"/>
    <property type="evidence" value="ECO:0007669"/>
    <property type="project" value="InterPro"/>
</dbReference>
<dbReference type="PANTHER" id="PTHR12673:SF150">
    <property type="entry name" value="PLECKSTRIN DOMAIN-CONTAINING PROTEIN"/>
    <property type="match status" value="1"/>
</dbReference>
<dbReference type="Pfam" id="PF00621">
    <property type="entry name" value="RhoGEF"/>
    <property type="match status" value="1"/>
</dbReference>
<dbReference type="CDD" id="cd13282">
    <property type="entry name" value="PH1_PLEKHH1_PLEKHH2"/>
    <property type="match status" value="1"/>
</dbReference>
<evidence type="ECO:0000259" key="2">
    <source>
        <dbReference type="PROSITE" id="PS50003"/>
    </source>
</evidence>
<organism evidence="4 5">
    <name type="scientific">Heterostelium pallidum (strain ATCC 26659 / Pp 5 / PN500)</name>
    <name type="common">Cellular slime mold</name>
    <name type="synonym">Polysphondylium pallidum</name>
    <dbReference type="NCBI Taxonomy" id="670386"/>
    <lineage>
        <taxon>Eukaryota</taxon>
        <taxon>Amoebozoa</taxon>
        <taxon>Evosea</taxon>
        <taxon>Eumycetozoa</taxon>
        <taxon>Dictyostelia</taxon>
        <taxon>Acytosteliales</taxon>
        <taxon>Acytosteliaceae</taxon>
        <taxon>Heterostelium</taxon>
    </lineage>
</organism>
<feature type="region of interest" description="Disordered" evidence="1">
    <location>
        <begin position="512"/>
        <end position="536"/>
    </location>
</feature>
<accession>D3B144</accession>
<dbReference type="GO" id="GO:0005547">
    <property type="term" value="F:phosphatidylinositol-3,4,5-trisphosphate binding"/>
    <property type="evidence" value="ECO:0007669"/>
    <property type="project" value="UniProtKB-ARBA"/>
</dbReference>
<gene>
    <name evidence="4" type="primary">gxcK</name>
    <name evidence="4" type="ORF">PPL_02014</name>
</gene>
<dbReference type="PROSITE" id="PS50003">
    <property type="entry name" value="PH_DOMAIN"/>
    <property type="match status" value="1"/>
</dbReference>
<dbReference type="FunFam" id="2.30.29.30:FF:000286">
    <property type="entry name" value="PH-protein kinase domain containing protein"/>
    <property type="match status" value="1"/>
</dbReference>
<feature type="region of interest" description="Disordered" evidence="1">
    <location>
        <begin position="889"/>
        <end position="921"/>
    </location>
</feature>
<dbReference type="SUPFAM" id="SSF48065">
    <property type="entry name" value="DBL homology domain (DH-domain)"/>
    <property type="match status" value="1"/>
</dbReference>
<dbReference type="OMA" id="LNDLMIM"/>
<keyword evidence="5" id="KW-1185">Reference proteome</keyword>
<dbReference type="InterPro" id="IPR051092">
    <property type="entry name" value="FYVE_RhoGEF_PH"/>
</dbReference>
<dbReference type="SUPFAM" id="SSF50729">
    <property type="entry name" value="PH domain-like"/>
    <property type="match status" value="2"/>
</dbReference>
<feature type="domain" description="DH" evidence="3">
    <location>
        <begin position="134"/>
        <end position="338"/>
    </location>
</feature>
<comment type="caution">
    <text evidence="4">The sequence shown here is derived from an EMBL/GenBank/DDBJ whole genome shotgun (WGS) entry which is preliminary data.</text>
</comment>
<feature type="compositionally biased region" description="Basic residues" evidence="1">
    <location>
        <begin position="522"/>
        <end position="536"/>
    </location>
</feature>
<feature type="compositionally biased region" description="Low complexity" evidence="1">
    <location>
        <begin position="791"/>
        <end position="806"/>
    </location>
</feature>
<evidence type="ECO:0000256" key="1">
    <source>
        <dbReference type="SAM" id="MobiDB-lite"/>
    </source>
</evidence>
<protein>
    <submittedName>
        <fullName evidence="4">Pleckstrin domain-containing protein</fullName>
    </submittedName>
</protein>
<dbReference type="InterPro" id="IPR000219">
    <property type="entry name" value="DH_dom"/>
</dbReference>
<dbReference type="GeneID" id="31357540"/>
<dbReference type="RefSeq" id="XP_020437128.1">
    <property type="nucleotide sequence ID" value="XM_020573011.1"/>
</dbReference>
<dbReference type="AlphaFoldDB" id="D3B144"/>
<name>D3B144_HETP5</name>
<feature type="compositionally biased region" description="Low complexity" evidence="1">
    <location>
        <begin position="27"/>
        <end position="53"/>
    </location>
</feature>
<feature type="region of interest" description="Disordered" evidence="1">
    <location>
        <begin position="578"/>
        <end position="603"/>
    </location>
</feature>